<evidence type="ECO:0000313" key="1">
    <source>
        <dbReference type="EMBL" id="MDF8263068.1"/>
    </source>
</evidence>
<protein>
    <recommendedName>
        <fullName evidence="3">MmcQ/YjbR family DNA-binding protein</fullName>
    </recommendedName>
</protein>
<sequence>MTQRRSPWARVESHLAGLDGVRGGSDGRPWTVGGRLVARRVDGSTLLIRTGFDEREILLADHPDTFSVRPELEAHMKVLADLDAGDLDAVCAALTAAWELQRR</sequence>
<dbReference type="RefSeq" id="WP_275239720.1">
    <property type="nucleotide sequence ID" value="NZ_JARFJC010000043.1"/>
</dbReference>
<evidence type="ECO:0008006" key="3">
    <source>
        <dbReference type="Google" id="ProtNLM"/>
    </source>
</evidence>
<reference evidence="1 2" key="1">
    <citation type="submission" date="2023-03" db="EMBL/GenBank/DDBJ databases">
        <title>YIM 133296 draft genome.</title>
        <authorList>
            <person name="Xiong L."/>
        </authorList>
    </citation>
    <scope>NUCLEOTIDE SEQUENCE [LARGE SCALE GENOMIC DNA]</scope>
    <source>
        <strain evidence="1 2">YIM 133296</strain>
    </source>
</reference>
<gene>
    <name evidence="1" type="ORF">P4R38_02260</name>
</gene>
<keyword evidence="2" id="KW-1185">Reference proteome</keyword>
<name>A0ABT6C3E3_9MICO</name>
<accession>A0ABT6C3E3</accession>
<organism evidence="1 2">
    <name type="scientific">Luteipulveratus flavus</name>
    <dbReference type="NCBI Taxonomy" id="3031728"/>
    <lineage>
        <taxon>Bacteria</taxon>
        <taxon>Bacillati</taxon>
        <taxon>Actinomycetota</taxon>
        <taxon>Actinomycetes</taxon>
        <taxon>Micrococcales</taxon>
        <taxon>Dermacoccaceae</taxon>
        <taxon>Luteipulveratus</taxon>
    </lineage>
</organism>
<evidence type="ECO:0000313" key="2">
    <source>
        <dbReference type="Proteomes" id="UP001528912"/>
    </source>
</evidence>
<dbReference type="EMBL" id="JAROAV010000008">
    <property type="protein sequence ID" value="MDF8263068.1"/>
    <property type="molecule type" value="Genomic_DNA"/>
</dbReference>
<dbReference type="Proteomes" id="UP001528912">
    <property type="component" value="Unassembled WGS sequence"/>
</dbReference>
<proteinExistence type="predicted"/>
<comment type="caution">
    <text evidence="1">The sequence shown here is derived from an EMBL/GenBank/DDBJ whole genome shotgun (WGS) entry which is preliminary data.</text>
</comment>